<dbReference type="Pfam" id="PF18758">
    <property type="entry name" value="KDZ"/>
    <property type="match status" value="1"/>
</dbReference>
<organism evidence="2 3">
    <name type="scientific">Hohenbuehelia grisea</name>
    <dbReference type="NCBI Taxonomy" id="104357"/>
    <lineage>
        <taxon>Eukaryota</taxon>
        <taxon>Fungi</taxon>
        <taxon>Dikarya</taxon>
        <taxon>Basidiomycota</taxon>
        <taxon>Agaricomycotina</taxon>
        <taxon>Agaricomycetes</taxon>
        <taxon>Agaricomycetidae</taxon>
        <taxon>Agaricales</taxon>
        <taxon>Pleurotineae</taxon>
        <taxon>Pleurotaceae</taxon>
        <taxon>Hohenbuehelia</taxon>
    </lineage>
</organism>
<dbReference type="Proteomes" id="UP001556367">
    <property type="component" value="Unassembled WGS sequence"/>
</dbReference>
<evidence type="ECO:0000259" key="1">
    <source>
        <dbReference type="Pfam" id="PF18803"/>
    </source>
</evidence>
<gene>
    <name evidence="2" type="ORF">HGRIS_010477</name>
</gene>
<evidence type="ECO:0000313" key="2">
    <source>
        <dbReference type="EMBL" id="KAL0948676.1"/>
    </source>
</evidence>
<evidence type="ECO:0000313" key="3">
    <source>
        <dbReference type="Proteomes" id="UP001556367"/>
    </source>
</evidence>
<dbReference type="Pfam" id="PF18803">
    <property type="entry name" value="CxC2"/>
    <property type="match status" value="1"/>
</dbReference>
<dbReference type="InterPro" id="IPR041457">
    <property type="entry name" value="CxC2_KDZ-assoc"/>
</dbReference>
<proteinExistence type="predicted"/>
<feature type="domain" description="CxC2-like cysteine cluster KDZ transposase-associated" evidence="1">
    <location>
        <begin position="1"/>
        <end position="67"/>
    </location>
</feature>
<comment type="caution">
    <text evidence="2">The sequence shown here is derived from an EMBL/GenBank/DDBJ whole genome shotgun (WGS) entry which is preliminary data.</text>
</comment>
<dbReference type="EMBL" id="JASNQZ010000013">
    <property type="protein sequence ID" value="KAL0948676.1"/>
    <property type="molecule type" value="Genomic_DNA"/>
</dbReference>
<protein>
    <recommendedName>
        <fullName evidence="1">CxC2-like cysteine cluster KDZ transposase-associated domain-containing protein</fullName>
    </recommendedName>
</protein>
<accession>A0ABR3IZ80</accession>
<name>A0ABR3IZ80_9AGAR</name>
<keyword evidence="3" id="KW-1185">Reference proteome</keyword>
<dbReference type="InterPro" id="IPR040521">
    <property type="entry name" value="KDZ"/>
</dbReference>
<reference evidence="3" key="1">
    <citation type="submission" date="2024-06" db="EMBL/GenBank/DDBJ databases">
        <title>Multi-omics analyses provide insights into the biosynthesis of the anticancer antibiotic pleurotin in Hohenbuehelia grisea.</title>
        <authorList>
            <person name="Weaver J.A."/>
            <person name="Alberti F."/>
        </authorList>
    </citation>
    <scope>NUCLEOTIDE SEQUENCE [LARGE SCALE GENOMIC DNA]</scope>
    <source>
        <strain evidence="3">T-177</strain>
    </source>
</reference>
<sequence>MSFCVCEKAKHHTVQLLRRRFYPATSEQPRSAATLNVLYRFQLESFEGKTNTFNFYHSLVRGTDNTGVSDIKDRYEGFRRMVQQFRHLCMLKHAGRGHHPEGVAGTQEGELALRCPACPQPGRNLPEDWENASSDTTLFLGINGNFRLKRKIVSNEENDPSLSKGWAYIVEEKAFKVHITGSTHEVETSTCSSYKAINEAETRKTTGLACTGQATVDCIRHDFKRAMSVADILKGESYINIDYPFFSGLRNTQIKNFIISYDIACQWHKKFWKRNDSIPPHLKLDSSKHTLKFLVPKFHLPAHIDKCRDDFSFNYSPKVGRTDGEAPERGWSNINGAANMTKEMGPGARRDTLDDFYGDWNWKKTTRFGANLLYRMKNAVPESTDHVHAHCLMEETLDPQTKATWMAEYAAWEADNMETNPFKLTQQTMTQDAVRRALNEAEEHDVAAGNLQMLHTTVSPCNVIMMGLDLEEAQRCLAVDSAALGPHATDRQHSLIAQRSKGLRTRICAWTEVQTVYCPPAHAKRAFEEAATPSGAPLVPAHALKLYLPSELDRAVSSHLPLAKYEWQLRVAQANDTLADIRANLHIQSAMYRHKDHYEQGQRAQTRSMTLLQRIQAQIDAATMRHRVAHKALQHLQQILRKDSTWQTTLKFLHDADVRVLSVRDVDNVARKDRNREVSWIWLSHRVASEAANDAVLHDSLRVEWCKSRARALRWCEEVYLIKEEMRRVLESLDWEAEWWLKQQTLRVGRPHSFNSYLHSPSPEHQEAIEAYAYRQADIRRSLRGHFAHTWRYIPRFLELFVPFESFGRFEPSST</sequence>